<keyword evidence="2" id="KW-1185">Reference proteome</keyword>
<evidence type="ECO:0000313" key="2">
    <source>
        <dbReference type="Proteomes" id="UP001055879"/>
    </source>
</evidence>
<dbReference type="EMBL" id="CM042062">
    <property type="protein sequence ID" value="KAI3670052.1"/>
    <property type="molecule type" value="Genomic_DNA"/>
</dbReference>
<organism evidence="1 2">
    <name type="scientific">Arctium lappa</name>
    <name type="common">Greater burdock</name>
    <name type="synonym">Lappa major</name>
    <dbReference type="NCBI Taxonomy" id="4217"/>
    <lineage>
        <taxon>Eukaryota</taxon>
        <taxon>Viridiplantae</taxon>
        <taxon>Streptophyta</taxon>
        <taxon>Embryophyta</taxon>
        <taxon>Tracheophyta</taxon>
        <taxon>Spermatophyta</taxon>
        <taxon>Magnoliopsida</taxon>
        <taxon>eudicotyledons</taxon>
        <taxon>Gunneridae</taxon>
        <taxon>Pentapetalae</taxon>
        <taxon>asterids</taxon>
        <taxon>campanulids</taxon>
        <taxon>Asterales</taxon>
        <taxon>Asteraceae</taxon>
        <taxon>Carduoideae</taxon>
        <taxon>Cardueae</taxon>
        <taxon>Arctiinae</taxon>
        <taxon>Arctium</taxon>
    </lineage>
</organism>
<gene>
    <name evidence="1" type="ORF">L6452_41641</name>
</gene>
<name>A0ACB8XQ19_ARCLA</name>
<sequence length="72" mass="8115">MKTNKPAKQPALNICSQLMIETNIILTQISWHLLPQSIKQKPSTFIKLAVLKSQPSKTTPFKHSHTTISFSL</sequence>
<reference evidence="2" key="1">
    <citation type="journal article" date="2022" name="Mol. Ecol. Resour.">
        <title>The genomes of chicory, endive, great burdock and yacon provide insights into Asteraceae palaeo-polyploidization history and plant inulin production.</title>
        <authorList>
            <person name="Fan W."/>
            <person name="Wang S."/>
            <person name="Wang H."/>
            <person name="Wang A."/>
            <person name="Jiang F."/>
            <person name="Liu H."/>
            <person name="Zhao H."/>
            <person name="Xu D."/>
            <person name="Zhang Y."/>
        </authorList>
    </citation>
    <scope>NUCLEOTIDE SEQUENCE [LARGE SCALE GENOMIC DNA]</scope>
    <source>
        <strain evidence="2">cv. Niubang</strain>
    </source>
</reference>
<accession>A0ACB8XQ19</accession>
<proteinExistence type="predicted"/>
<reference evidence="1 2" key="2">
    <citation type="journal article" date="2022" name="Mol. Ecol. Resour.">
        <title>The genomes of chicory, endive, great burdock and yacon provide insights into Asteraceae paleo-polyploidization history and plant inulin production.</title>
        <authorList>
            <person name="Fan W."/>
            <person name="Wang S."/>
            <person name="Wang H."/>
            <person name="Wang A."/>
            <person name="Jiang F."/>
            <person name="Liu H."/>
            <person name="Zhao H."/>
            <person name="Xu D."/>
            <person name="Zhang Y."/>
        </authorList>
    </citation>
    <scope>NUCLEOTIDE SEQUENCE [LARGE SCALE GENOMIC DNA]</scope>
    <source>
        <strain evidence="2">cv. Niubang</strain>
    </source>
</reference>
<dbReference type="Proteomes" id="UP001055879">
    <property type="component" value="Linkage Group LG16"/>
</dbReference>
<evidence type="ECO:0000313" key="1">
    <source>
        <dbReference type="EMBL" id="KAI3670052.1"/>
    </source>
</evidence>
<comment type="caution">
    <text evidence="1">The sequence shown here is derived from an EMBL/GenBank/DDBJ whole genome shotgun (WGS) entry which is preliminary data.</text>
</comment>
<protein>
    <submittedName>
        <fullName evidence="1">Uncharacterized protein</fullName>
    </submittedName>
</protein>